<accession>A0A1G2KUI6</accession>
<feature type="domain" description="SpaA-like prealbumin fold" evidence="1">
    <location>
        <begin position="161"/>
        <end position="239"/>
    </location>
</feature>
<proteinExistence type="predicted"/>
<dbReference type="Proteomes" id="UP000177811">
    <property type="component" value="Unassembled WGS sequence"/>
</dbReference>
<dbReference type="AlphaFoldDB" id="A0A1G2KUI6"/>
<organism evidence="2 3">
    <name type="scientific">Candidatus Sungbacteria bacterium RIFCSPHIGHO2_02_FULL_51_29</name>
    <dbReference type="NCBI Taxonomy" id="1802273"/>
    <lineage>
        <taxon>Bacteria</taxon>
        <taxon>Candidatus Sungiibacteriota</taxon>
    </lineage>
</organism>
<dbReference type="InterPro" id="IPR045826">
    <property type="entry name" value="SpaA_PFL_dom_2"/>
</dbReference>
<protein>
    <recommendedName>
        <fullName evidence="1">SpaA-like prealbumin fold domain-containing protein</fullName>
    </recommendedName>
</protein>
<comment type="caution">
    <text evidence="2">The sequence shown here is derived from an EMBL/GenBank/DDBJ whole genome shotgun (WGS) entry which is preliminary data.</text>
</comment>
<dbReference type="EMBL" id="MHQL01000022">
    <property type="protein sequence ID" value="OHA03023.1"/>
    <property type="molecule type" value="Genomic_DNA"/>
</dbReference>
<evidence type="ECO:0000313" key="2">
    <source>
        <dbReference type="EMBL" id="OHA03023.1"/>
    </source>
</evidence>
<dbReference type="Pfam" id="PF19403">
    <property type="entry name" value="SpaA_2"/>
    <property type="match status" value="2"/>
</dbReference>
<sequence>MSIFTPSRAFGISTAIVFAAVQAVQFVPLMTLAIGNPFITINTVNGAEAPATCIEASSITLIGSGMGSAPPGAIQDYDVRVDWDDGDVDNGGADGISTVFTPASGAGSFSYTYNASHTYLTNGTYIVTAYLYREIPTGGDPETNIPSAAIRLCVTIPTMGTIKVVKYVINDNGGTRAISDFPLFVNQTSVAHNAINTFSPGSYAVSEQNQSGYVATFSGDCDSGGVLLLHAGDHLVCTITNNDAVSRLTLYKHVINDGGGTKQVSDFLLSVDGVHVTSGQAVAVSAGTHAASEVSASGYQASAWSGDCASDGTVVLLPGEDKECHITNNDIAITQTCITCERDAGGNPVTVVVDENVIVNFNPVIPVCSGDADLCSLFTYSKTGATPDTWKAIFDLGGKALRVVSGNTITVKSVGIGNNQKTPGISIMSTCTVMVEYGANIFVTSLNQKAGDILIRANGAVGVNGIVRNQVAGTNGLPGKVTVASMCGNVTEGATGLIQVLGVDPGGNDINLLACGSGDVTTNGLVMSRAKAHGTGSRPNINVAAFDGAVTINANIAHPLFDEYNYGGARYDLWGGLLSWVTHNMNPGTVKVQAKKQITVNGHGTDPTAPARHSFGAIAAYAGTSGQRGGVVDIRSLDSTIMGSDRAFDVAGRYNGGANPAKIALRAAANIILQRLGANANFGPVVNASAGGGGSSGGVNEIRSYQGGITAGTNAVVSADATGTGSVDGQNILTSCAGLTLGGTVVPADGVSGDNSGTCGTLHPAPHFQSCAIDFGLLAN</sequence>
<evidence type="ECO:0000259" key="1">
    <source>
        <dbReference type="Pfam" id="PF19403"/>
    </source>
</evidence>
<name>A0A1G2KUI6_9BACT</name>
<feature type="domain" description="SpaA-like prealbumin fold" evidence="1">
    <location>
        <begin position="243"/>
        <end position="326"/>
    </location>
</feature>
<reference evidence="2 3" key="1">
    <citation type="journal article" date="2016" name="Nat. Commun.">
        <title>Thousands of microbial genomes shed light on interconnected biogeochemical processes in an aquifer system.</title>
        <authorList>
            <person name="Anantharaman K."/>
            <person name="Brown C.T."/>
            <person name="Hug L.A."/>
            <person name="Sharon I."/>
            <person name="Castelle C.J."/>
            <person name="Probst A.J."/>
            <person name="Thomas B.C."/>
            <person name="Singh A."/>
            <person name="Wilkins M.J."/>
            <person name="Karaoz U."/>
            <person name="Brodie E.L."/>
            <person name="Williams K.H."/>
            <person name="Hubbard S.S."/>
            <person name="Banfield J.F."/>
        </authorList>
    </citation>
    <scope>NUCLEOTIDE SEQUENCE [LARGE SCALE GENOMIC DNA]</scope>
</reference>
<gene>
    <name evidence="2" type="ORF">A3C16_02765</name>
</gene>
<evidence type="ECO:0000313" key="3">
    <source>
        <dbReference type="Proteomes" id="UP000177811"/>
    </source>
</evidence>
<dbReference type="Gene3D" id="2.40.160.150">
    <property type="match status" value="2"/>
</dbReference>